<dbReference type="EMBL" id="UZAM01001183">
    <property type="protein sequence ID" value="VDO83726.1"/>
    <property type="molecule type" value="Genomic_DNA"/>
</dbReference>
<dbReference type="AlphaFoldDB" id="A0A183IA11"/>
<evidence type="ECO:0000259" key="2">
    <source>
        <dbReference type="Pfam" id="PF15914"/>
    </source>
</evidence>
<organism evidence="5">
    <name type="scientific">Soboliphyme baturini</name>
    <dbReference type="NCBI Taxonomy" id="241478"/>
    <lineage>
        <taxon>Eukaryota</taxon>
        <taxon>Metazoa</taxon>
        <taxon>Ecdysozoa</taxon>
        <taxon>Nematoda</taxon>
        <taxon>Enoplea</taxon>
        <taxon>Dorylaimia</taxon>
        <taxon>Dioctophymatida</taxon>
        <taxon>Dioctophymatoidea</taxon>
        <taxon>Soboliphymatidae</taxon>
        <taxon>Soboliphyme</taxon>
    </lineage>
</organism>
<dbReference type="Proteomes" id="UP000270296">
    <property type="component" value="Unassembled WGS sequence"/>
</dbReference>
<proteinExistence type="predicted"/>
<feature type="chain" id="PRO_5043139890" evidence="1">
    <location>
        <begin position="22"/>
        <end position="86"/>
    </location>
</feature>
<reference evidence="3 4" key="2">
    <citation type="submission" date="2018-11" db="EMBL/GenBank/DDBJ databases">
        <authorList>
            <consortium name="Pathogen Informatics"/>
        </authorList>
    </citation>
    <scope>NUCLEOTIDE SEQUENCE [LARGE SCALE GENOMIC DNA]</scope>
</reference>
<protein>
    <submittedName>
        <fullName evidence="5">FAM193_C domain-containing protein</fullName>
    </submittedName>
</protein>
<evidence type="ECO:0000256" key="1">
    <source>
        <dbReference type="SAM" id="SignalP"/>
    </source>
</evidence>
<gene>
    <name evidence="3" type="ORF">SBAD_LOCUS455</name>
</gene>
<sequence>MSVSIVFLCIVFAMTALFCVPDEVFQPKNIDLNANTVDEAEREVELFKRFVLDCQPRENRKKVNLNINVLLGSKQSPMKFVDTVAV</sequence>
<dbReference type="OrthoDB" id="10044608at2759"/>
<feature type="domain" description="FAM193 C-terminal" evidence="2">
    <location>
        <begin position="22"/>
        <end position="68"/>
    </location>
</feature>
<evidence type="ECO:0000313" key="4">
    <source>
        <dbReference type="Proteomes" id="UP000270296"/>
    </source>
</evidence>
<dbReference type="InterPro" id="IPR031802">
    <property type="entry name" value="FAM193_C"/>
</dbReference>
<reference evidence="5" key="1">
    <citation type="submission" date="2016-06" db="UniProtKB">
        <authorList>
            <consortium name="WormBaseParasite"/>
        </authorList>
    </citation>
    <scope>IDENTIFICATION</scope>
</reference>
<evidence type="ECO:0000313" key="3">
    <source>
        <dbReference type="EMBL" id="VDO83726.1"/>
    </source>
</evidence>
<keyword evidence="1" id="KW-0732">Signal</keyword>
<dbReference type="Pfam" id="PF15914">
    <property type="entry name" value="FAM193_C"/>
    <property type="match status" value="1"/>
</dbReference>
<evidence type="ECO:0000313" key="5">
    <source>
        <dbReference type="WBParaSite" id="SBAD_0000047601-mRNA-1"/>
    </source>
</evidence>
<keyword evidence="4" id="KW-1185">Reference proteome</keyword>
<feature type="signal peptide" evidence="1">
    <location>
        <begin position="1"/>
        <end position="21"/>
    </location>
</feature>
<name>A0A183IA11_9BILA</name>
<dbReference type="WBParaSite" id="SBAD_0000047601-mRNA-1">
    <property type="protein sequence ID" value="SBAD_0000047601-mRNA-1"/>
    <property type="gene ID" value="SBAD_0000047601"/>
</dbReference>
<accession>A0A183IA11</accession>